<feature type="compositionally biased region" description="Low complexity" evidence="1">
    <location>
        <begin position="1951"/>
        <end position="1970"/>
    </location>
</feature>
<sequence length="3143" mass="320148">MAMRWILVGVEPVWRVGRARFVALGLSAWPAWGLAQIVPAPGGETRVIQTQNGLPQVDIARPSGAGVSINHYHQFDVQAPGAILNNASAVVKTDQAGYINGNPHFGPNQSARLIVNEVHSLEASQLRGHVEVAGPRAEVVVANPSGIVVNGGGFINTSRATLTTGQPYYGADGSLAGFNVSRGLVTVHGAKFNASDIDQVDLIARAVQANAKIYAKNLNVVTGANQVPYDTLAATPIHGDGPAPSVSIDVGQLGGMYADRIVMVGTEYGVGVHSAGEISAQAGDLTLTSEGRLVLTGKTQASGNIGLSAAGGIDNRGTIDSRQYLSVNTCADLVHSGMLTAQKDVTVNAGSVHSTGTLGAGVNGDGSMGQSGDLQVTATGLLSVTGKHGAGSSVSLMGSDMPLMGSDVSLAGSNVFLTGSNVNLAGSLTIANGGLTLNANAGDLNLSAATTSAQGGIKASASGALINDHGKLSSGADVTLMGGSVSNQSGKISAQGPLLVKTGGQVANQSGELLSQSTVEVHGGAILNQQGIIESASHMTVDGASLDNSGGRVTSLNRDSLSVTTSGQLTNTAGTAANGAQGGVISGNGDVTVQGGIVANQGTMSSKANLRVIGQQFVGNGNGLLKAAQNVTVDAGSRLYNAGGTIVGQAATLNATTLDNRSGTVEADRLSLNGTDLLNRGGSITQTGFDPIAINISGTLDNSNDGTLKTNSTDLKLAPAALINDGGTLYHAGNGTLTLGNGAGSISNVSGKIDSNGQIVVQTNTFNNTSGSLVGQTGLNATLGGTLTSDNGTLKTSAGAAILHSTTLSNRGGSIGAPHLSLTVDSTLDNDEGTLEANQLTLKAADLTNRGGKIAQWQASPMTVEVSGKIDNSNGGTLKTNSHELTLAPAELINSGGTITHAGTGTLTVAPGHSAGPLDNTSGRIESTGQVLIEAGDLNNVQGVVSAQHGIIATIKGDVNNTQGLLHSDMSLSLTNEGALVNQAGHIQAGQLTPGDTSTLEIQSASIDNTDGLINDLGTGNMTVRGTNQIVNSHAGGVADMGKITGNGDVTVSAASIVNTQGGQLSGATLHVQGATLDNRGGKIGNLANSNGDVDVTMTGAVTNTDGSISSTRNLTVAAATLQGGGTYGAANDATLHLQGDYTVASDTQFNVGHGLTFTLPGTFTNHANLQLVHNLSVNAGNIVNSGSISAGSLLRTHSGHLTNTGTLVGGSATIQAHGTVSNLGPTALMGASDSQGLLEILARDIENRDDTTAIDTMAQTGIVGMGKVVLAGGKDANGHYTRAALINNQSARIESGGPMQLHADRVLNTRRVMRTSGFTENVDPALLARHNISMQGCTAIYMEACYGHSVPWVDKPTPEMANMIGGAFTEPPHGGQWNSTYQYTTYEGKAVANTVTDISPAGQIISGGALDASAVGLLQNYWSNVAAVGDIQQPTHLDMDGWAATGQQAPMVRVRYSGQYHYNNYDNSEHNWQLPFGDAPFVTGRPGGYTQAAPADIKDYRLPGYDATWGANGTISGTGVSIKNPGGNASTPSLGLPPGQPVSGPEIGSLNGSVSGTKLPGMPVRGNVSTIVDPIIASATALNVLNNLTIPQGGLFRPNLAPNPSYVIETNPAFTNHKHFISSDYFFKQIGVDLTPLVKRLGDGFYEQQLVRNQVTALTGKAVLGPHTDVQSMYQSLMAAGAELSKSLDLPIGVSLSAEQVSKLTGNVVMMETRMVDGQSVLVPVVYLAKTSQQNMDGPLITATNIDLQNVQSFTNSGTVKAEHTLAIQGKQIDNAFGTLQSGGLMSLTTEGKIDLTSANVKAGSLQLEAGKDLVLDTATKTTHQVSRDGATRVTTRLGPTTKLEVTGDASIVTGGDVQQHAGNLVVGGDLSTDIGGHWTLGAQQIGEHKIVQRANGVSNTDINSVVGSSVKVGGMSNINVGGDLTAKGAQIDLGQGGNLVAKGDVSLGSASATTTTNSNSSGSDSHGSYAETRHTLSQTLTGTTLKGGNTVNIVSGQDITVSGSAISLDKGRANLLAAGDVNVGAATETHVLNSHETHSHSNVVSGSQAASGIDQTAAYSQGSTISADGVTVASGRDVNIMGSNVVGSHDMKLQAGRDVNITTSQDGAQSSSYYDKKESGLLSGGELAVTIGSRRQSDQAQSSSLTHHGSVVGSVKGNVTIDVGSELLMKGSDLIAAKDVVGTAKTVKLQSATDEQHHSGQHAMRQSGVTLGVQTPGIAAVSNVVQQASAGAHSQDDRVRALRGIAGASGLYDAYQSVPGELGTLAKGELPEAKLTVSIGSSGSRSAFSEDSTQARGNRVQAGGLAKFQATGEKDQGQGNVIIHGSDIDAKNVHLEATHRVDLLNSTDTERMRNDNGSTSGSVGVSIGTKGLGVSASAARAKGDGNSDWAMQNNTHVRASDTVTLKSGGDTNVVGANVKGNRVVADVQGDLNVASVQDTSVSAAHQHSAGVGLNVSQGGGSASFNVQNGNARGNYASVAEQAGMQAGQGGFDIAGKGNTDLKGAYISSEAAKDQNRLKTGTLSYSAIENHSDYQASTFGISGGATTGDGGNVYKPTGSTSGKNAGGASPLYLSESGSSRARTQSAISDAEIEITNPDQQKQDIAGLNRHTTNLNGRVDKTPDVQQTLQNQGELMSAMRDAGEAVARRIGDVADAKRDALLKAAEESDDPQLKQQYLAEADQWGESGSYRVGLQSAGSSLVGGIGGGLLGAAQSGGGSLMSALLANKLDAVSRQIADQKPTGNADLDKTLGNIVANAMSTVAGGVVGGAQGAQAAYNVDRFNRQLHQDANPRKDERKRIEQDIAPAYAAAHAGMTVEEATDRLAAQLLRQVDTTAASQGGWDQDVSNYLNAYASAHPGETIGKDQWGNAVPLFGTAAGYQRNDSTIFSANPQTTNPPPQLGLRAVGGYFAGMGQGLADTVSHPLDTLWGGIKGAYGLITDPQGTAQQMQGATRHVVTQAGEGNFGSAGQQVGRQVGSTVMGTAVGAGAGKAAAVLKGKNTLASNYMYNAMTPGPLPDGVAGTFAGGRYSVGTVQASDTVFFRAGDANNPGGSFFSFKMPQSVAQARIDNAVKPYWTDPSTGAITGVSPINSAISARFPVGTKYYYGPVGIQGGVYLGGQDSIQIFIPNARTIGTFTPIKPLK</sequence>
<dbReference type="InterPro" id="IPR010069">
    <property type="entry name" value="CdiA_FHA1_rpt"/>
</dbReference>
<dbReference type="InterPro" id="IPR012334">
    <property type="entry name" value="Pectin_lyas_fold"/>
</dbReference>
<accession>A0ABZ2PZ58</accession>
<evidence type="ECO:0000313" key="4">
    <source>
        <dbReference type="Proteomes" id="UP001493153"/>
    </source>
</evidence>
<organism evidence="3 4">
    <name type="scientific">Mycetohabitans rhizoxinica</name>
    <dbReference type="NCBI Taxonomy" id="412963"/>
    <lineage>
        <taxon>Bacteria</taxon>
        <taxon>Pseudomonadati</taxon>
        <taxon>Pseudomonadota</taxon>
        <taxon>Betaproteobacteria</taxon>
        <taxon>Burkholderiales</taxon>
        <taxon>Burkholderiaceae</taxon>
        <taxon>Mycetohabitans</taxon>
    </lineage>
</organism>
<feature type="region of interest" description="Disordered" evidence="1">
    <location>
        <begin position="2134"/>
        <end position="2153"/>
    </location>
</feature>
<evidence type="ECO:0000259" key="2">
    <source>
        <dbReference type="SMART" id="SM00912"/>
    </source>
</evidence>
<feature type="domain" description="Filamentous haemagglutinin FhaB/tRNA nuclease CdiA-like TPS" evidence="2">
    <location>
        <begin position="51"/>
        <end position="172"/>
    </location>
</feature>
<dbReference type="Pfam" id="PF05860">
    <property type="entry name" value="TPS"/>
    <property type="match status" value="1"/>
</dbReference>
<dbReference type="InterPro" id="IPR008619">
    <property type="entry name" value="Filamentous_hemagglutn_rpt"/>
</dbReference>
<dbReference type="InterPro" id="IPR008638">
    <property type="entry name" value="FhaB/CdiA-like_TPS"/>
</dbReference>
<dbReference type="RefSeq" id="WP_338910958.1">
    <property type="nucleotide sequence ID" value="NZ_CP062176.1"/>
</dbReference>
<dbReference type="Proteomes" id="UP001493153">
    <property type="component" value="Chromosome"/>
</dbReference>
<protein>
    <submittedName>
        <fullName evidence="3">Hemagglutinin repeat-containing protein</fullName>
    </submittedName>
</protein>
<dbReference type="InterPro" id="IPR025157">
    <property type="entry name" value="Hemagglutinin_rpt"/>
</dbReference>
<gene>
    <name evidence="3" type="ORF">IHE29_12855</name>
</gene>
<dbReference type="EMBL" id="CP062176">
    <property type="protein sequence ID" value="WXK40100.1"/>
    <property type="molecule type" value="Genomic_DNA"/>
</dbReference>
<evidence type="ECO:0000313" key="3">
    <source>
        <dbReference type="EMBL" id="WXK40100.1"/>
    </source>
</evidence>
<feature type="region of interest" description="Disordered" evidence="1">
    <location>
        <begin position="2553"/>
        <end position="2592"/>
    </location>
</feature>
<dbReference type="Pfam" id="PF05594">
    <property type="entry name" value="Fil_haemagg"/>
    <property type="match status" value="9"/>
</dbReference>
<keyword evidence="4" id="KW-1185">Reference proteome</keyword>
<name>A0ABZ2PZ58_9BURK</name>
<feature type="region of interest" description="Disordered" evidence="1">
    <location>
        <begin position="1951"/>
        <end position="1972"/>
    </location>
</feature>
<feature type="compositionally biased region" description="Polar residues" evidence="1">
    <location>
        <begin position="2576"/>
        <end position="2588"/>
    </location>
</feature>
<dbReference type="NCBIfam" id="TIGR01901">
    <property type="entry name" value="adhes_NPXG"/>
    <property type="match status" value="1"/>
</dbReference>
<dbReference type="Gene3D" id="2.160.20.10">
    <property type="entry name" value="Single-stranded right-handed beta-helix, Pectin lyase-like"/>
    <property type="match status" value="1"/>
</dbReference>
<dbReference type="SMART" id="SM00912">
    <property type="entry name" value="Haemagg_act"/>
    <property type="match status" value="1"/>
</dbReference>
<dbReference type="SUPFAM" id="SSF51126">
    <property type="entry name" value="Pectin lyase-like"/>
    <property type="match status" value="1"/>
</dbReference>
<dbReference type="Pfam" id="PF13332">
    <property type="entry name" value="Fil_haemagg_2"/>
    <property type="match status" value="3"/>
</dbReference>
<dbReference type="InterPro" id="IPR011050">
    <property type="entry name" value="Pectin_lyase_fold/virulence"/>
</dbReference>
<reference evidence="3 4" key="1">
    <citation type="submission" date="2020-09" db="EMBL/GenBank/DDBJ databases">
        <title>Genome sequences of Mycetohabitans spp.</title>
        <authorList>
            <person name="Carter M.E."/>
            <person name="Carpenter S.C.D."/>
            <person name="Bogdanove A.J."/>
        </authorList>
    </citation>
    <scope>NUCLEOTIDE SEQUENCE [LARGE SCALE GENOMIC DNA]</scope>
    <source>
        <strain evidence="3 4">B12</strain>
    </source>
</reference>
<evidence type="ECO:0000256" key="1">
    <source>
        <dbReference type="SAM" id="MobiDB-lite"/>
    </source>
</evidence>
<dbReference type="NCBIfam" id="TIGR01731">
    <property type="entry name" value="fil_hemag_20aa"/>
    <property type="match status" value="17"/>
</dbReference>
<proteinExistence type="predicted"/>